<comment type="similarity">
    <text evidence="1">In the N-terminal section; belongs to the CRISPR-associated nuclease Cas3-HD family.</text>
</comment>
<evidence type="ECO:0000256" key="9">
    <source>
        <dbReference type="ARBA" id="ARBA00023118"/>
    </source>
</evidence>
<feature type="domain" description="HD Cas3-type" evidence="10">
    <location>
        <begin position="27"/>
        <end position="217"/>
    </location>
</feature>
<dbReference type="InterPro" id="IPR054712">
    <property type="entry name" value="Cas3-like_dom"/>
</dbReference>
<dbReference type="NCBIfam" id="TIGR01596">
    <property type="entry name" value="cas3_HD"/>
    <property type="match status" value="1"/>
</dbReference>
<evidence type="ECO:0000256" key="4">
    <source>
        <dbReference type="ARBA" id="ARBA00022723"/>
    </source>
</evidence>
<evidence type="ECO:0000256" key="6">
    <source>
        <dbReference type="ARBA" id="ARBA00022801"/>
    </source>
</evidence>
<dbReference type="Pfam" id="PF18019">
    <property type="entry name" value="Cas3_HD"/>
    <property type="match status" value="1"/>
</dbReference>
<dbReference type="InterPro" id="IPR027417">
    <property type="entry name" value="P-loop_NTPase"/>
</dbReference>
<keyword evidence="5" id="KW-0547">Nucleotide-binding</keyword>
<keyword evidence="9" id="KW-0051">Antiviral defense</keyword>
<dbReference type="CDD" id="cd17930">
    <property type="entry name" value="DEXHc_cas3"/>
    <property type="match status" value="1"/>
</dbReference>
<proteinExistence type="inferred from homology"/>
<organism evidence="11 12">
    <name type="scientific">Thermobifida alba</name>
    <name type="common">Thermomonospora alba</name>
    <dbReference type="NCBI Taxonomy" id="53522"/>
    <lineage>
        <taxon>Bacteria</taxon>
        <taxon>Bacillati</taxon>
        <taxon>Actinomycetota</taxon>
        <taxon>Actinomycetes</taxon>
        <taxon>Streptosporangiales</taxon>
        <taxon>Nocardiopsidaceae</taxon>
        <taxon>Thermobifida</taxon>
    </lineage>
</organism>
<evidence type="ECO:0000256" key="2">
    <source>
        <dbReference type="ARBA" id="ARBA00009046"/>
    </source>
</evidence>
<dbReference type="Pfam" id="PF22590">
    <property type="entry name" value="Cas3-like_C_2"/>
    <property type="match status" value="1"/>
</dbReference>
<protein>
    <submittedName>
        <fullName evidence="11">CRISPR-associated helicase Cas3</fullName>
    </submittedName>
</protein>
<dbReference type="Proteomes" id="UP000832041">
    <property type="component" value="Chromosome"/>
</dbReference>
<keyword evidence="3" id="KW-0540">Nuclease</keyword>
<dbReference type="PANTHER" id="PTHR47963:SF9">
    <property type="entry name" value="CRISPR-ASSOCIATED ENDONUCLEASE_HELICASE CAS3"/>
    <property type="match status" value="1"/>
</dbReference>
<keyword evidence="4" id="KW-0479">Metal-binding</keyword>
<evidence type="ECO:0000256" key="1">
    <source>
        <dbReference type="ARBA" id="ARBA00006847"/>
    </source>
</evidence>
<dbReference type="InterPro" id="IPR006483">
    <property type="entry name" value="CRISPR-assoc_Cas3_HD"/>
</dbReference>
<comment type="similarity">
    <text evidence="2">In the central section; belongs to the CRISPR-associated helicase Cas3 family.</text>
</comment>
<dbReference type="Gene3D" id="1.10.3210.30">
    <property type="match status" value="1"/>
</dbReference>
<evidence type="ECO:0000313" key="12">
    <source>
        <dbReference type="Proteomes" id="UP000832041"/>
    </source>
</evidence>
<evidence type="ECO:0000313" key="11">
    <source>
        <dbReference type="EMBL" id="UPT20680.1"/>
    </source>
</evidence>
<keyword evidence="7" id="KW-0347">Helicase</keyword>
<dbReference type="InterPro" id="IPR014001">
    <property type="entry name" value="Helicase_ATP-bd"/>
</dbReference>
<keyword evidence="12" id="KW-1185">Reference proteome</keyword>
<dbReference type="InterPro" id="IPR006474">
    <property type="entry name" value="Helicase_Cas3_CRISPR-ass_core"/>
</dbReference>
<dbReference type="SMART" id="SM00487">
    <property type="entry name" value="DEXDc"/>
    <property type="match status" value="1"/>
</dbReference>
<evidence type="ECO:0000259" key="10">
    <source>
        <dbReference type="PROSITE" id="PS51643"/>
    </source>
</evidence>
<evidence type="ECO:0000256" key="8">
    <source>
        <dbReference type="ARBA" id="ARBA00022840"/>
    </source>
</evidence>
<dbReference type="CDD" id="cd09641">
    <property type="entry name" value="Cas3''_I"/>
    <property type="match status" value="1"/>
</dbReference>
<evidence type="ECO:0000256" key="7">
    <source>
        <dbReference type="ARBA" id="ARBA00022806"/>
    </source>
</evidence>
<name>A0ABY4L027_THEAE</name>
<dbReference type="InterPro" id="IPR050547">
    <property type="entry name" value="DEAD_box_RNA_helicases"/>
</dbReference>
<keyword evidence="6" id="KW-0378">Hydrolase</keyword>
<reference evidence="11 12" key="1">
    <citation type="submission" date="2020-04" db="EMBL/GenBank/DDBJ databases">
        <title>Thermobifida alba genome sequencing and assembly.</title>
        <authorList>
            <person name="Luzics S."/>
            <person name="Horvath B."/>
            <person name="Nagy I."/>
            <person name="Toth A."/>
            <person name="Nagy I."/>
            <person name="Kukolya J."/>
        </authorList>
    </citation>
    <scope>NUCLEOTIDE SEQUENCE [LARGE SCALE GENOMIC DNA]</scope>
    <source>
        <strain evidence="11 12">DSM 43795</strain>
    </source>
</reference>
<dbReference type="PROSITE" id="PS51643">
    <property type="entry name" value="HD_CAS3"/>
    <property type="match status" value="1"/>
</dbReference>
<dbReference type="EMBL" id="CP051627">
    <property type="protein sequence ID" value="UPT20680.1"/>
    <property type="molecule type" value="Genomic_DNA"/>
</dbReference>
<dbReference type="RefSeq" id="WP_248592964.1">
    <property type="nucleotide sequence ID" value="NZ_BAABEB010000012.1"/>
</dbReference>
<gene>
    <name evidence="11" type="primary">cas3</name>
    <name evidence="11" type="ORF">FOF52_06645</name>
</gene>
<evidence type="ECO:0000256" key="3">
    <source>
        <dbReference type="ARBA" id="ARBA00022722"/>
    </source>
</evidence>
<dbReference type="SUPFAM" id="SSF52540">
    <property type="entry name" value="P-loop containing nucleoside triphosphate hydrolases"/>
    <property type="match status" value="1"/>
</dbReference>
<dbReference type="InterPro" id="IPR038257">
    <property type="entry name" value="CRISPR-assoc_Cas3_HD_sf"/>
</dbReference>
<evidence type="ECO:0000256" key="5">
    <source>
        <dbReference type="ARBA" id="ARBA00022741"/>
    </source>
</evidence>
<keyword evidence="8" id="KW-0067">ATP-binding</keyword>
<accession>A0ABY4L027</accession>
<dbReference type="Gene3D" id="3.40.50.300">
    <property type="entry name" value="P-loop containing nucleotide triphosphate hydrolases"/>
    <property type="match status" value="2"/>
</dbReference>
<sequence>MPEHDPADGKRGAPSVDLRFWAKERGLRGKVYPLACHSLDTAAAALVLWREYLSPGLRKTIASAMETDEEHAGRCIAFWAGLHDIGKLTREFQQQIAVDLSDYPGEELSGERRSHAAATGQWLPFVLSSVGYPPTGQAAWLAAQLLGGHHGRFHEHPTAHSRSPLVELGFSSARWEEQRRALLHAVFDATGCPGAPDMLDGPTAAVVCGLVILADWLVSQEDFILERLGSLPADGSVSALRTHFEESQRRVPALLDAAGLRPITVPPATFAKSFPHIDEPNGLQTSLAEHLPSLCTGPGLVLITAPMGEGKTEAAYHVADLLGAATGRPGRFLALPTTATADQMHSRFKEYARHRTKGTDPARPSTLALLHSMAWLNPDYAPADAPGVSTVLSDGADHRDPFAATEWLMGRKRGLLASWAVGTIDQALMAVLRAKHNALRLFGLAGKVVVVDEAHAVDPYMQLLLEQLLRWLGTLDTPVVLLSATLHHSIANSLVKAYLEGARGYRWRRSEPQPVPEVSYPGWLHADARTGKVTRSADVDPVPITTTPREPLAVRLVDIPVRNGSPDRSEALRRELTPLLEGGGCAAVICTTVAEAQEVYDLLAGWFAERGGNAPELHLLHSRFPNRQRTEITETVVDLFGKDGAKHGKRPTHGAVLVATQVVEQSLDLDLDLMVSDIAPVSLLLQRAGRCWRHEHLDVVERPAWAERPELVVLTPEQDAEADGPPRFPRSWQAVYPLSLLQRTHALLRRRDGEPVRIPEDVQSLVDDVYDDDSLAEDLDADLERMGDELAKRGLARNAVIPDVDEVEDSLHGLTQFDFDVDEHLLATRFGAGSVRVLCYYVDAAGQRWLDRDCTVELPEKGTGQGGRFTVADCRDLVARTVPVRMGLWFDRLSEAYRSPEAWRESFHLRDLVLIPQQVTEEGTVLPTEAGGREWLLDPRKGLVF</sequence>
<dbReference type="NCBIfam" id="TIGR01587">
    <property type="entry name" value="cas3_core"/>
    <property type="match status" value="1"/>
</dbReference>
<dbReference type="PANTHER" id="PTHR47963">
    <property type="entry name" value="DEAD-BOX ATP-DEPENDENT RNA HELICASE 47, MITOCHONDRIAL"/>
    <property type="match status" value="1"/>
</dbReference>